<dbReference type="Proteomes" id="UP000499080">
    <property type="component" value="Unassembled WGS sequence"/>
</dbReference>
<sequence length="161" mass="18094">MCNFGGDFIGIVLEGKSNAVCEIFNLFVNIKCRINTREGDGGAVTAIPLEIVPEKEERLLPPPYQTNCRDNGPSDAVEKFTNPNSYQICQEMCRSELSKEMYGCDYGMTMQLSTNHLCHEDGDTMVILKKKFQLTLEHLHVVAPEIIAEFSEIKKTGHIHL</sequence>
<evidence type="ECO:0000313" key="1">
    <source>
        <dbReference type="EMBL" id="GBO10646.1"/>
    </source>
</evidence>
<dbReference type="AlphaFoldDB" id="A0A4Y2UG91"/>
<comment type="caution">
    <text evidence="1">The sequence shown here is derived from an EMBL/GenBank/DDBJ whole genome shotgun (WGS) entry which is preliminary data.</text>
</comment>
<evidence type="ECO:0000313" key="2">
    <source>
        <dbReference type="Proteomes" id="UP000499080"/>
    </source>
</evidence>
<accession>A0A4Y2UG91</accession>
<gene>
    <name evidence="1" type="ORF">AVEN_111420_1</name>
</gene>
<proteinExistence type="predicted"/>
<keyword evidence="2" id="KW-1185">Reference proteome</keyword>
<organism evidence="1 2">
    <name type="scientific">Araneus ventricosus</name>
    <name type="common">Orbweaver spider</name>
    <name type="synonym">Epeira ventricosa</name>
    <dbReference type="NCBI Taxonomy" id="182803"/>
    <lineage>
        <taxon>Eukaryota</taxon>
        <taxon>Metazoa</taxon>
        <taxon>Ecdysozoa</taxon>
        <taxon>Arthropoda</taxon>
        <taxon>Chelicerata</taxon>
        <taxon>Arachnida</taxon>
        <taxon>Araneae</taxon>
        <taxon>Araneomorphae</taxon>
        <taxon>Entelegynae</taxon>
        <taxon>Araneoidea</taxon>
        <taxon>Araneidae</taxon>
        <taxon>Araneus</taxon>
    </lineage>
</organism>
<reference evidence="1 2" key="1">
    <citation type="journal article" date="2019" name="Sci. Rep.">
        <title>Orb-weaving spider Araneus ventricosus genome elucidates the spidroin gene catalogue.</title>
        <authorList>
            <person name="Kono N."/>
            <person name="Nakamura H."/>
            <person name="Ohtoshi R."/>
            <person name="Moran D.A.P."/>
            <person name="Shinohara A."/>
            <person name="Yoshida Y."/>
            <person name="Fujiwara M."/>
            <person name="Mori M."/>
            <person name="Tomita M."/>
            <person name="Arakawa K."/>
        </authorList>
    </citation>
    <scope>NUCLEOTIDE SEQUENCE [LARGE SCALE GENOMIC DNA]</scope>
</reference>
<protein>
    <submittedName>
        <fullName evidence="1">Uncharacterized protein</fullName>
    </submittedName>
</protein>
<name>A0A4Y2UG91_ARAVE</name>
<dbReference type="EMBL" id="BGPR01035705">
    <property type="protein sequence ID" value="GBO10646.1"/>
    <property type="molecule type" value="Genomic_DNA"/>
</dbReference>